<feature type="region of interest" description="Disordered" evidence="1">
    <location>
        <begin position="1"/>
        <end position="90"/>
    </location>
</feature>
<accession>A0A1Y1LK59</accession>
<feature type="compositionally biased region" description="Basic and acidic residues" evidence="1">
    <location>
        <begin position="184"/>
        <end position="193"/>
    </location>
</feature>
<name>A0A1Y1LK59_PHOPY</name>
<feature type="compositionally biased region" description="Low complexity" evidence="1">
    <location>
        <begin position="71"/>
        <end position="87"/>
    </location>
</feature>
<organism evidence="2">
    <name type="scientific">Photinus pyralis</name>
    <name type="common">Common eastern firefly</name>
    <name type="synonym">Lampyris pyralis</name>
    <dbReference type="NCBI Taxonomy" id="7054"/>
    <lineage>
        <taxon>Eukaryota</taxon>
        <taxon>Metazoa</taxon>
        <taxon>Ecdysozoa</taxon>
        <taxon>Arthropoda</taxon>
        <taxon>Hexapoda</taxon>
        <taxon>Insecta</taxon>
        <taxon>Pterygota</taxon>
        <taxon>Neoptera</taxon>
        <taxon>Endopterygota</taxon>
        <taxon>Coleoptera</taxon>
        <taxon>Polyphaga</taxon>
        <taxon>Elateriformia</taxon>
        <taxon>Elateroidea</taxon>
        <taxon>Lampyridae</taxon>
        <taxon>Lampyrinae</taxon>
        <taxon>Photinus</taxon>
    </lineage>
</organism>
<feature type="compositionally biased region" description="Basic and acidic residues" evidence="1">
    <location>
        <begin position="144"/>
        <end position="154"/>
    </location>
</feature>
<evidence type="ECO:0000256" key="1">
    <source>
        <dbReference type="SAM" id="MobiDB-lite"/>
    </source>
</evidence>
<feature type="compositionally biased region" description="Polar residues" evidence="1">
    <location>
        <begin position="125"/>
        <end position="134"/>
    </location>
</feature>
<evidence type="ECO:0000313" key="2">
    <source>
        <dbReference type="EMBL" id="JAV74042.1"/>
    </source>
</evidence>
<dbReference type="EMBL" id="GEZM01053487">
    <property type="protein sequence ID" value="JAV74042.1"/>
    <property type="molecule type" value="Transcribed_RNA"/>
</dbReference>
<reference evidence="2" key="1">
    <citation type="journal article" date="2016" name="Sci. Rep.">
        <title>Molecular characterization of firefly nuptial gifts: a multi-omics approach sheds light on postcopulatory sexual selection.</title>
        <authorList>
            <person name="Al-Wathiqui N."/>
            <person name="Fallon T.R."/>
            <person name="South A."/>
            <person name="Weng J.K."/>
            <person name="Lewis S.M."/>
        </authorList>
    </citation>
    <scope>NUCLEOTIDE SEQUENCE</scope>
</reference>
<feature type="compositionally biased region" description="Basic residues" evidence="1">
    <location>
        <begin position="155"/>
        <end position="167"/>
    </location>
</feature>
<feature type="region of interest" description="Disordered" evidence="1">
    <location>
        <begin position="122"/>
        <end position="193"/>
    </location>
</feature>
<sequence>MNPQLWMGNGRSMNEPLGSPSQNQPPPIPADEEVFHVADFDRPLIISTPTGVSGSHDPPERRGSSAHAETPILAPIPRRPRPANFPRTGGTAQQLENIYNNQPAPASLPPHMRSTANALPMWMRTPSNSSRRTPNSVNRRRSRAERSAAKNMKDAKKKGWMPKKKKKESLADSAGWVDIPTPSKPKETKCVLM</sequence>
<feature type="compositionally biased region" description="Basic and acidic residues" evidence="1">
    <location>
        <begin position="33"/>
        <end position="42"/>
    </location>
</feature>
<proteinExistence type="predicted"/>
<dbReference type="AlphaFoldDB" id="A0A1Y1LK59"/>
<protein>
    <submittedName>
        <fullName evidence="2">Uncharacterized protein</fullName>
    </submittedName>
</protein>